<feature type="region of interest" description="Disordered" evidence="1">
    <location>
        <begin position="1"/>
        <end position="22"/>
    </location>
</feature>
<comment type="caution">
    <text evidence="2">The sequence shown here is derived from an EMBL/GenBank/DDBJ whole genome shotgun (WGS) entry which is preliminary data.</text>
</comment>
<evidence type="ECO:0000313" key="2">
    <source>
        <dbReference type="EMBL" id="MEP0947318.1"/>
    </source>
</evidence>
<dbReference type="EMBL" id="JAMPKX010000003">
    <property type="protein sequence ID" value="MEP0947318.1"/>
    <property type="molecule type" value="Genomic_DNA"/>
</dbReference>
<gene>
    <name evidence="2" type="ORF">NC992_10580</name>
</gene>
<feature type="compositionally biased region" description="Basic and acidic residues" evidence="1">
    <location>
        <begin position="7"/>
        <end position="22"/>
    </location>
</feature>
<dbReference type="Proteomes" id="UP001482513">
    <property type="component" value="Unassembled WGS sequence"/>
</dbReference>
<keyword evidence="3" id="KW-1185">Reference proteome</keyword>
<name>A0ABV0K3L2_9CYAN</name>
<reference evidence="2 3" key="1">
    <citation type="submission" date="2022-04" db="EMBL/GenBank/DDBJ databases">
        <title>Positive selection, recombination, and allopatry shape intraspecific diversity of widespread and dominant cyanobacteria.</title>
        <authorList>
            <person name="Wei J."/>
            <person name="Shu W."/>
            <person name="Hu C."/>
        </authorList>
    </citation>
    <scope>NUCLEOTIDE SEQUENCE [LARGE SCALE GENOMIC DNA]</scope>
    <source>
        <strain evidence="2 3">DQ-A4</strain>
    </source>
</reference>
<protein>
    <submittedName>
        <fullName evidence="2">Uncharacterized protein</fullName>
    </submittedName>
</protein>
<sequence length="202" mass="21869">MTNTVQDRVKTEWEKAQKEGGQRASRIREIVKAAAAEALAELREGSGEIETQGRKTLAEMIAQLRANEAADAATAEAVADAVAEAVQAEAINAETSTGTSTPAPTWAQIFADLRYLADDRKVGWAQQILSGLQTQIDRFDTKMATEQGDRYDVVRPLVRGFRSLLTLAYSKLGQPAEPPAPTPVRIVVLDDVETSVDDSTNV</sequence>
<dbReference type="RefSeq" id="WP_190701921.1">
    <property type="nucleotide sequence ID" value="NZ_JAMPKX010000003.1"/>
</dbReference>
<evidence type="ECO:0000313" key="3">
    <source>
        <dbReference type="Proteomes" id="UP001482513"/>
    </source>
</evidence>
<organism evidence="2 3">
    <name type="scientific">Leptolyngbya subtilissima DQ-A4</name>
    <dbReference type="NCBI Taxonomy" id="2933933"/>
    <lineage>
        <taxon>Bacteria</taxon>
        <taxon>Bacillati</taxon>
        <taxon>Cyanobacteriota</taxon>
        <taxon>Cyanophyceae</taxon>
        <taxon>Leptolyngbyales</taxon>
        <taxon>Leptolyngbyaceae</taxon>
        <taxon>Leptolyngbya group</taxon>
        <taxon>Leptolyngbya</taxon>
    </lineage>
</organism>
<accession>A0ABV0K3L2</accession>
<evidence type="ECO:0000256" key="1">
    <source>
        <dbReference type="SAM" id="MobiDB-lite"/>
    </source>
</evidence>
<proteinExistence type="predicted"/>